<dbReference type="PANTHER" id="PTHR42659">
    <property type="entry name" value="XANTHINE DEHYDROGENASE SUBUNIT C-RELATED"/>
    <property type="match status" value="1"/>
</dbReference>
<dbReference type="PANTHER" id="PTHR42659:SF9">
    <property type="entry name" value="XANTHINE DEHYDROGENASE FAD-BINDING SUBUNIT XDHB-RELATED"/>
    <property type="match status" value="1"/>
</dbReference>
<dbReference type="Pfam" id="PF00941">
    <property type="entry name" value="FAD_binding_5"/>
    <property type="match status" value="1"/>
</dbReference>
<reference evidence="2" key="1">
    <citation type="submission" date="2023-07" db="EMBL/GenBank/DDBJ databases">
        <title>Degradation of tert-butanol by M. austroafricanum TBA100.</title>
        <authorList>
            <person name="Helbich S."/>
            <person name="Vainshtein Y."/>
        </authorList>
    </citation>
    <scope>NUCLEOTIDE SEQUENCE</scope>
    <source>
        <strain evidence="2">TBA100</strain>
    </source>
</reference>
<dbReference type="InterPro" id="IPR002346">
    <property type="entry name" value="Mopterin_DH_FAD-bd"/>
</dbReference>
<dbReference type="Gene3D" id="3.30.465.10">
    <property type="match status" value="1"/>
</dbReference>
<dbReference type="Proteomes" id="UP001172687">
    <property type="component" value="Unassembled WGS sequence"/>
</dbReference>
<evidence type="ECO:0000313" key="2">
    <source>
        <dbReference type="EMBL" id="MDN4522614.1"/>
    </source>
</evidence>
<dbReference type="RefSeq" id="WP_165804716.1">
    <property type="nucleotide sequence ID" value="NZ_CP070380.1"/>
</dbReference>
<dbReference type="InterPro" id="IPR016169">
    <property type="entry name" value="FAD-bd_PCMH_sub2"/>
</dbReference>
<evidence type="ECO:0000259" key="1">
    <source>
        <dbReference type="PROSITE" id="PS51387"/>
    </source>
</evidence>
<name>A0ABT8HPC1_MYCAO</name>
<accession>A0ABT8HPC1</accession>
<dbReference type="EMBL" id="JAUHTC010000101">
    <property type="protein sequence ID" value="MDN4522614.1"/>
    <property type="molecule type" value="Genomic_DNA"/>
</dbReference>
<proteinExistence type="predicted"/>
<dbReference type="InterPro" id="IPR016166">
    <property type="entry name" value="FAD-bd_PCMH"/>
</dbReference>
<protein>
    <submittedName>
        <fullName evidence="2">FAD binding domain-containing protein</fullName>
    </submittedName>
</protein>
<dbReference type="InterPro" id="IPR036318">
    <property type="entry name" value="FAD-bd_PCMH-like_sf"/>
</dbReference>
<comment type="caution">
    <text evidence="2">The sequence shown here is derived from an EMBL/GenBank/DDBJ whole genome shotgun (WGS) entry which is preliminary data.</text>
</comment>
<gene>
    <name evidence="2" type="ORF">QYF68_33030</name>
</gene>
<dbReference type="SUPFAM" id="SSF56176">
    <property type="entry name" value="FAD-binding/transporter-associated domain-like"/>
    <property type="match status" value="1"/>
</dbReference>
<evidence type="ECO:0000313" key="3">
    <source>
        <dbReference type="Proteomes" id="UP001172687"/>
    </source>
</evidence>
<feature type="domain" description="FAD-binding PCMH-type" evidence="1">
    <location>
        <begin position="1"/>
        <end position="160"/>
    </location>
</feature>
<sequence length="250" mass="26167">MTVDLYPSSWADAASAVREDGTVVVAGGTGIQPWLNTATARPTALVHLSRVAQAWDTEHSAGELTIGAMVAVDHPVLTPCFGGEGIGWFATPAVRRRATAVGNVVSRLGPRELATPLVALGARLHSHGHAGSWQSLEEVLREGLPPGRLATRLRLHIPERIVYHRMSARRRLSRVELGVCAALGPGCGAAIVIGSGAAAVRVDTSDSAAANFVAAIRAQAAAMSDDARRIATVTALAARVHRDLHGRTGR</sequence>
<dbReference type="InterPro" id="IPR051312">
    <property type="entry name" value="Diverse_Substr_Oxidored"/>
</dbReference>
<keyword evidence="3" id="KW-1185">Reference proteome</keyword>
<organism evidence="2 3">
    <name type="scientific">Mycolicibacterium austroafricanum</name>
    <name type="common">Mycobacterium austroafricanum</name>
    <dbReference type="NCBI Taxonomy" id="39687"/>
    <lineage>
        <taxon>Bacteria</taxon>
        <taxon>Bacillati</taxon>
        <taxon>Actinomycetota</taxon>
        <taxon>Actinomycetes</taxon>
        <taxon>Mycobacteriales</taxon>
        <taxon>Mycobacteriaceae</taxon>
        <taxon>Mycolicibacterium</taxon>
    </lineage>
</organism>
<dbReference type="PROSITE" id="PS51387">
    <property type="entry name" value="FAD_PCMH"/>
    <property type="match status" value="1"/>
</dbReference>